<sequence length="230" mass="24974">MLNSANTEKDSGIAFTLERTYKLYSQISGGAFTDATFLNNHDKNRVMSQLANNPDHARMAAAILLTLPGNPFIYYGEEIGMLGVKPDEGLREPMKWTADGQGDGQTTTWEQAKNNAANSGADVESQLQNRGSLLEHYRQLISLRNEVPALRDGGIREYSSGNSGIMAFERITAGKQVLVVHNLTGGTQNIPLHPGTNTVTYSSILKTLRGEAGLADSMLTLPAYSTIILE</sequence>
<dbReference type="InterPro" id="IPR006047">
    <property type="entry name" value="GH13_cat_dom"/>
</dbReference>
<name>A0ABX3HRG8_PAEBO</name>
<accession>A0ABX3HRG8</accession>
<dbReference type="Pfam" id="PF00128">
    <property type="entry name" value="Alpha-amylase"/>
    <property type="match status" value="1"/>
</dbReference>
<evidence type="ECO:0000259" key="4">
    <source>
        <dbReference type="Pfam" id="PF23915"/>
    </source>
</evidence>
<keyword evidence="2" id="KW-0326">Glycosidase</keyword>
<keyword evidence="2" id="KW-0378">Hydrolase</keyword>
<dbReference type="Gene3D" id="3.20.20.80">
    <property type="entry name" value="Glycosidases"/>
    <property type="match status" value="1"/>
</dbReference>
<evidence type="ECO:0008006" key="7">
    <source>
        <dbReference type="Google" id="ProtNLM"/>
    </source>
</evidence>
<feature type="domain" description="Alpha-amylase SusG-like C-terminal" evidence="4">
    <location>
        <begin position="165"/>
        <end position="228"/>
    </location>
</feature>
<dbReference type="InterPro" id="IPR056300">
    <property type="entry name" value="SusG-like_C"/>
</dbReference>
<dbReference type="InterPro" id="IPR017853">
    <property type="entry name" value="GH"/>
</dbReference>
<proteinExistence type="inferred from homology"/>
<dbReference type="SUPFAM" id="SSF51445">
    <property type="entry name" value="(Trans)glycosidases"/>
    <property type="match status" value="1"/>
</dbReference>
<evidence type="ECO:0000313" key="5">
    <source>
        <dbReference type="EMBL" id="OMD51855.1"/>
    </source>
</evidence>
<dbReference type="PANTHER" id="PTHR10357:SF179">
    <property type="entry name" value="NEUTRAL AND BASIC AMINO ACID TRANSPORT PROTEIN RBAT"/>
    <property type="match status" value="1"/>
</dbReference>
<dbReference type="InterPro" id="IPR013780">
    <property type="entry name" value="Glyco_hydro_b"/>
</dbReference>
<evidence type="ECO:0000256" key="1">
    <source>
        <dbReference type="ARBA" id="ARBA00008061"/>
    </source>
</evidence>
<protein>
    <recommendedName>
        <fullName evidence="7">Glycosyl hydrolase family 13 catalytic domain-containing protein</fullName>
    </recommendedName>
</protein>
<dbReference type="Pfam" id="PF23915">
    <property type="entry name" value="SusG_C"/>
    <property type="match status" value="1"/>
</dbReference>
<dbReference type="Gene3D" id="2.60.40.1180">
    <property type="entry name" value="Golgi alpha-mannosidase II"/>
    <property type="match status" value="1"/>
</dbReference>
<organism evidence="5 6">
    <name type="scientific">Paenibacillus borealis</name>
    <dbReference type="NCBI Taxonomy" id="160799"/>
    <lineage>
        <taxon>Bacteria</taxon>
        <taxon>Bacillati</taxon>
        <taxon>Bacillota</taxon>
        <taxon>Bacilli</taxon>
        <taxon>Bacillales</taxon>
        <taxon>Paenibacillaceae</taxon>
        <taxon>Paenibacillus</taxon>
    </lineage>
</organism>
<gene>
    <name evidence="5" type="ORF">BSK56_04315</name>
</gene>
<dbReference type="SUPFAM" id="SSF51011">
    <property type="entry name" value="Glycosyl hydrolase domain"/>
    <property type="match status" value="1"/>
</dbReference>
<dbReference type="Proteomes" id="UP000187412">
    <property type="component" value="Unassembled WGS sequence"/>
</dbReference>
<feature type="domain" description="Glycosyl hydrolase family 13 catalytic" evidence="3">
    <location>
        <begin position="25"/>
        <end position="153"/>
    </location>
</feature>
<comment type="caution">
    <text evidence="5">The sequence shown here is derived from an EMBL/GenBank/DDBJ whole genome shotgun (WGS) entry which is preliminary data.</text>
</comment>
<comment type="similarity">
    <text evidence="1">Belongs to the glycosyl hydrolase 13 family.</text>
</comment>
<dbReference type="EMBL" id="MPTB01000004">
    <property type="protein sequence ID" value="OMD51855.1"/>
    <property type="molecule type" value="Genomic_DNA"/>
</dbReference>
<dbReference type="PANTHER" id="PTHR10357">
    <property type="entry name" value="ALPHA-AMYLASE FAMILY MEMBER"/>
    <property type="match status" value="1"/>
</dbReference>
<evidence type="ECO:0000256" key="2">
    <source>
        <dbReference type="ARBA" id="ARBA00023295"/>
    </source>
</evidence>
<reference evidence="5 6" key="1">
    <citation type="submission" date="2016-10" db="EMBL/GenBank/DDBJ databases">
        <title>Paenibacillus species isolates.</title>
        <authorList>
            <person name="Beno S.M."/>
        </authorList>
    </citation>
    <scope>NUCLEOTIDE SEQUENCE [LARGE SCALE GENOMIC DNA]</scope>
    <source>
        <strain evidence="5 6">FSL H7-0744</strain>
    </source>
</reference>
<keyword evidence="6" id="KW-1185">Reference proteome</keyword>
<evidence type="ECO:0000259" key="3">
    <source>
        <dbReference type="Pfam" id="PF00128"/>
    </source>
</evidence>
<evidence type="ECO:0000313" key="6">
    <source>
        <dbReference type="Proteomes" id="UP000187412"/>
    </source>
</evidence>